<accession>A0A067QXD1</accession>
<proteinExistence type="predicted"/>
<dbReference type="AlphaFoldDB" id="A0A067QXD1"/>
<dbReference type="EMBL" id="KK852902">
    <property type="protein sequence ID" value="KDR14046.1"/>
    <property type="molecule type" value="Genomic_DNA"/>
</dbReference>
<name>A0A067QXD1_ZOONE</name>
<evidence type="ECO:0000313" key="2">
    <source>
        <dbReference type="Proteomes" id="UP000027135"/>
    </source>
</evidence>
<gene>
    <name evidence="1" type="ORF">L798_11959</name>
</gene>
<organism evidence="1 2">
    <name type="scientific">Zootermopsis nevadensis</name>
    <name type="common">Dampwood termite</name>
    <dbReference type="NCBI Taxonomy" id="136037"/>
    <lineage>
        <taxon>Eukaryota</taxon>
        <taxon>Metazoa</taxon>
        <taxon>Ecdysozoa</taxon>
        <taxon>Arthropoda</taxon>
        <taxon>Hexapoda</taxon>
        <taxon>Insecta</taxon>
        <taxon>Pterygota</taxon>
        <taxon>Neoptera</taxon>
        <taxon>Polyneoptera</taxon>
        <taxon>Dictyoptera</taxon>
        <taxon>Blattodea</taxon>
        <taxon>Blattoidea</taxon>
        <taxon>Termitoidae</taxon>
        <taxon>Termopsidae</taxon>
        <taxon>Zootermopsis</taxon>
    </lineage>
</organism>
<reference evidence="1 2" key="1">
    <citation type="journal article" date="2014" name="Nat. Commun.">
        <title>Molecular traces of alternative social organization in a termite genome.</title>
        <authorList>
            <person name="Terrapon N."/>
            <person name="Li C."/>
            <person name="Robertson H.M."/>
            <person name="Ji L."/>
            <person name="Meng X."/>
            <person name="Booth W."/>
            <person name="Chen Z."/>
            <person name="Childers C.P."/>
            <person name="Glastad K.M."/>
            <person name="Gokhale K."/>
            <person name="Gowin J."/>
            <person name="Gronenberg W."/>
            <person name="Hermansen R.A."/>
            <person name="Hu H."/>
            <person name="Hunt B.G."/>
            <person name="Huylmans A.K."/>
            <person name="Khalil S.M."/>
            <person name="Mitchell R.D."/>
            <person name="Munoz-Torres M.C."/>
            <person name="Mustard J.A."/>
            <person name="Pan H."/>
            <person name="Reese J.T."/>
            <person name="Scharf M.E."/>
            <person name="Sun F."/>
            <person name="Vogel H."/>
            <person name="Xiao J."/>
            <person name="Yang W."/>
            <person name="Yang Z."/>
            <person name="Yang Z."/>
            <person name="Zhou J."/>
            <person name="Zhu J."/>
            <person name="Brent C.S."/>
            <person name="Elsik C.G."/>
            <person name="Goodisman M.A."/>
            <person name="Liberles D.A."/>
            <person name="Roe R.M."/>
            <person name="Vargo E.L."/>
            <person name="Vilcinskas A."/>
            <person name="Wang J."/>
            <person name="Bornberg-Bauer E."/>
            <person name="Korb J."/>
            <person name="Zhang G."/>
            <person name="Liebig J."/>
        </authorList>
    </citation>
    <scope>NUCLEOTIDE SEQUENCE [LARGE SCALE GENOMIC DNA]</scope>
    <source>
        <tissue evidence="1">Whole organism</tissue>
    </source>
</reference>
<dbReference type="InParanoid" id="A0A067QXD1"/>
<sequence length="60" mass="6841">MEVIKEEPNSDEEIHPISSQNEHCLVYTKDNHSVHATFFVVGTETENAIQMAVMCSMRCE</sequence>
<evidence type="ECO:0000313" key="1">
    <source>
        <dbReference type="EMBL" id="KDR14046.1"/>
    </source>
</evidence>
<protein>
    <submittedName>
        <fullName evidence="1">Uncharacterized protein</fullName>
    </submittedName>
</protein>
<keyword evidence="2" id="KW-1185">Reference proteome</keyword>
<dbReference type="Proteomes" id="UP000027135">
    <property type="component" value="Unassembled WGS sequence"/>
</dbReference>